<dbReference type="Pfam" id="PF02272">
    <property type="entry name" value="DHHA1"/>
    <property type="match status" value="1"/>
</dbReference>
<evidence type="ECO:0000313" key="6">
    <source>
        <dbReference type="Proteomes" id="UP000806542"/>
    </source>
</evidence>
<reference evidence="5" key="1">
    <citation type="submission" date="2020-10" db="EMBL/GenBank/DDBJ databases">
        <title>ChiBAC.</title>
        <authorList>
            <person name="Zenner C."/>
            <person name="Hitch T.C.A."/>
            <person name="Clavel T."/>
        </authorList>
    </citation>
    <scope>NUCLEOTIDE SEQUENCE</scope>
    <source>
        <strain evidence="5">DSM 107454</strain>
    </source>
</reference>
<comment type="function">
    <text evidence="1">Has phosphodiesterase (PDE) activity against cyclic-di-AMP (c-di-AMP).</text>
</comment>
<dbReference type="PANTHER" id="PTHR47618">
    <property type="entry name" value="BIFUNCTIONAL OLIGORIBONUCLEASE AND PAP PHOSPHATASE NRNA"/>
    <property type="match status" value="1"/>
</dbReference>
<dbReference type="GO" id="GO:0046872">
    <property type="term" value="F:metal ion binding"/>
    <property type="evidence" value="ECO:0007669"/>
    <property type="project" value="UniProtKB-KW"/>
</dbReference>
<keyword evidence="3" id="KW-0812">Transmembrane</keyword>
<dbReference type="PIRSF" id="PIRSF026583">
    <property type="entry name" value="YybT"/>
    <property type="match status" value="1"/>
</dbReference>
<dbReference type="InterPro" id="IPR000160">
    <property type="entry name" value="GGDEF_dom"/>
</dbReference>
<evidence type="ECO:0000259" key="4">
    <source>
        <dbReference type="SMART" id="SM00267"/>
    </source>
</evidence>
<feature type="transmembrane region" description="Helical" evidence="3">
    <location>
        <begin position="21"/>
        <end position="39"/>
    </location>
</feature>
<feature type="binding site" evidence="2">
    <location>
        <position position="376"/>
    </location>
    <ligand>
        <name>Mn(2+)</name>
        <dbReference type="ChEBI" id="CHEBI:29035"/>
        <label>2</label>
    </ligand>
</feature>
<dbReference type="SUPFAM" id="SSF64182">
    <property type="entry name" value="DHH phosphoesterases"/>
    <property type="match status" value="1"/>
</dbReference>
<gene>
    <name evidence="5" type="ORF">INF28_07315</name>
</gene>
<dbReference type="EC" id="3.1.4.-" evidence="1"/>
<comment type="catalytic activity">
    <reaction evidence="1">
        <text>3',3'-c-di-AMP + H2O = 5'-O-phosphonoadenylyl-(3'-&gt;5')-adenosine + H(+)</text>
        <dbReference type="Rhea" id="RHEA:54420"/>
        <dbReference type="ChEBI" id="CHEBI:15377"/>
        <dbReference type="ChEBI" id="CHEBI:15378"/>
        <dbReference type="ChEBI" id="CHEBI:71500"/>
        <dbReference type="ChEBI" id="CHEBI:138171"/>
    </reaction>
</comment>
<dbReference type="InterPro" id="IPR014528">
    <property type="entry name" value="GdpP/PdeA"/>
</dbReference>
<evidence type="ECO:0000256" key="2">
    <source>
        <dbReference type="PIRSR" id="PIRSR026583-50"/>
    </source>
</evidence>
<evidence type="ECO:0000256" key="3">
    <source>
        <dbReference type="SAM" id="Phobius"/>
    </source>
</evidence>
<dbReference type="SMART" id="SM00267">
    <property type="entry name" value="GGDEF"/>
    <property type="match status" value="1"/>
</dbReference>
<dbReference type="InterPro" id="IPR043128">
    <property type="entry name" value="Rev_trsase/Diguanyl_cyclase"/>
</dbReference>
<feature type="transmembrane region" description="Helical" evidence="3">
    <location>
        <begin position="45"/>
        <end position="67"/>
    </location>
</feature>
<dbReference type="Gene3D" id="3.30.450.20">
    <property type="entry name" value="PAS domain"/>
    <property type="match status" value="1"/>
</dbReference>
<dbReference type="Gene3D" id="3.90.1640.10">
    <property type="entry name" value="inorganic pyrophosphatase (n-terminal core)"/>
    <property type="match status" value="1"/>
</dbReference>
<comment type="subcellular location">
    <subcellularLocation>
        <location evidence="1">Cell membrane</location>
    </subcellularLocation>
</comment>
<keyword evidence="1" id="KW-0378">Hydrolase</keyword>
<feature type="binding site" evidence="2">
    <location>
        <position position="370"/>
    </location>
    <ligand>
        <name>Mn(2+)</name>
        <dbReference type="ChEBI" id="CHEBI:29035"/>
        <label>1</label>
    </ligand>
</feature>
<keyword evidence="2" id="KW-0464">Manganese</keyword>
<dbReference type="GO" id="GO:0005886">
    <property type="term" value="C:plasma membrane"/>
    <property type="evidence" value="ECO:0007669"/>
    <property type="project" value="UniProtKB-SubCell"/>
</dbReference>
<dbReference type="InterPro" id="IPR051319">
    <property type="entry name" value="Oligoribo/pAp-PDE_c-di-AMP_PDE"/>
</dbReference>
<feature type="binding site" evidence="2">
    <location>
        <position position="443"/>
    </location>
    <ligand>
        <name>Mn(2+)</name>
        <dbReference type="ChEBI" id="CHEBI:29035"/>
        <label>2</label>
    </ligand>
</feature>
<keyword evidence="1 3" id="KW-0472">Membrane</keyword>
<comment type="caution">
    <text evidence="5">The sequence shown here is derived from an EMBL/GenBank/DDBJ whole genome shotgun (WGS) entry which is preliminary data.</text>
</comment>
<dbReference type="EMBL" id="JADCKB010000013">
    <property type="protein sequence ID" value="MBE5040269.1"/>
    <property type="molecule type" value="Genomic_DNA"/>
</dbReference>
<sequence length="682" mass="76112">MSNTTKGVTAAEKSFLLRNSIIVAACFFAFGLLTFLFAWNRCTEMLFLALMEMIAAVIAGAAGIFAAKKRKRVLAEKLENFAFCIESTTKASIMNFPSPMVVTTAGGAVQWYNLQFADMVGRSNLFGEYLQDLFPELQFSRFVEDENPTPEEYSYKDKDYIITGSAVRINQETVIDTMVGLYFTDCTAVRNLQRKLDDKRIVVCSVCIDNYDEVFKGTPNSSHGALIGSIEHCVNTWVDRGDGVVIRYERDKFIVLFEEAHFKVLLKEKFSVLNEVKKIQQGNRFPVTISIGVGRAGTDLRENEQLSRDALDMALGRGGDQAVVKTIRGFQFYGAKSREIEKSTKVKARVVAHALRDLADQASNVIIMGHRSGDADSVGAAVGIFRALFNRKVDVYIAVDRTRNNARMILDGLLEKELYQSRIIHEDRALNLIDSGTLLVIVDTHRPSMVDFKDVLKNVKDIVLIDHHRRSEDFIENTALTYHEPYASSSSEMVTEMLQYISDGMRLEPYEAEALYCGIYMDTKGFTFKTGVRTFEAASCLRKLGADPVNVRRLFRNDLNVYIQRSRIISRAKVYRKNIAIAVCDDLGEDTQIVVAQAADELLNIRGIEAAFVLASVGNRIIISGRSLDSVNVQVILEKLGGGGHITIAGAQLRNNSLKLAEMRLCAAIDEVVFEEAPMVEA</sequence>
<dbReference type="Pfam" id="PF01368">
    <property type="entry name" value="DHH"/>
    <property type="match status" value="1"/>
</dbReference>
<dbReference type="AlphaFoldDB" id="A0A9D5R997"/>
<protein>
    <recommendedName>
        <fullName evidence="1">Cyclic-di-AMP phosphodiesterase</fullName>
        <ecNumber evidence="1">3.1.4.-</ecNumber>
    </recommendedName>
</protein>
<feature type="binding site" evidence="2">
    <location>
        <position position="522"/>
    </location>
    <ligand>
        <name>Mn(2+)</name>
        <dbReference type="ChEBI" id="CHEBI:29035"/>
        <label>2</label>
    </ligand>
</feature>
<feature type="binding site" evidence="2">
    <location>
        <position position="467"/>
    </location>
    <ligand>
        <name>Mn(2+)</name>
        <dbReference type="ChEBI" id="CHEBI:29035"/>
        <label>2</label>
    </ligand>
</feature>
<name>A0A9D5R997_9FIRM</name>
<keyword evidence="1" id="KW-1003">Cell membrane</keyword>
<feature type="domain" description="GGDEF" evidence="4">
    <location>
        <begin position="162"/>
        <end position="325"/>
    </location>
</feature>
<keyword evidence="2" id="KW-0479">Metal-binding</keyword>
<dbReference type="Gene3D" id="3.30.70.270">
    <property type="match status" value="1"/>
</dbReference>
<dbReference type="Pfam" id="PF24898">
    <property type="entry name" value="GGDEF_GdpP"/>
    <property type="match status" value="1"/>
</dbReference>
<organism evidence="5 6">
    <name type="scientific">Ructibacterium gallinarum</name>
    <dbReference type="NCBI Taxonomy" id="2779355"/>
    <lineage>
        <taxon>Bacteria</taxon>
        <taxon>Bacillati</taxon>
        <taxon>Bacillota</taxon>
        <taxon>Clostridia</taxon>
        <taxon>Eubacteriales</taxon>
        <taxon>Oscillospiraceae</taxon>
        <taxon>Ructibacterium</taxon>
    </lineage>
</organism>
<dbReference type="PANTHER" id="PTHR47618:SF2">
    <property type="entry name" value="CYCLIC-DI-AMP PHOSPHODIESTERASE GDPP"/>
    <property type="match status" value="1"/>
</dbReference>
<proteinExistence type="inferred from homology"/>
<dbReference type="InterPro" id="IPR038763">
    <property type="entry name" value="DHH_sf"/>
</dbReference>
<keyword evidence="6" id="KW-1185">Reference proteome</keyword>
<dbReference type="InterPro" id="IPR003156">
    <property type="entry name" value="DHHA1_dom"/>
</dbReference>
<evidence type="ECO:0000256" key="1">
    <source>
        <dbReference type="PIRNR" id="PIRNR026583"/>
    </source>
</evidence>
<dbReference type="RefSeq" id="WP_226392821.1">
    <property type="nucleotide sequence ID" value="NZ_JADCKB010000013.1"/>
</dbReference>
<dbReference type="GO" id="GO:0003676">
    <property type="term" value="F:nucleic acid binding"/>
    <property type="evidence" value="ECO:0007669"/>
    <property type="project" value="UniProtKB-UniRule"/>
</dbReference>
<comment type="similarity">
    <text evidence="1">Belongs to the GdpP/PdeA phosphodiesterase family.</text>
</comment>
<dbReference type="InterPro" id="IPR001667">
    <property type="entry name" value="DDH_dom"/>
</dbReference>
<dbReference type="Gene3D" id="3.10.310.30">
    <property type="match status" value="1"/>
</dbReference>
<accession>A0A9D5R997</accession>
<keyword evidence="3" id="KW-1133">Transmembrane helix</keyword>
<evidence type="ECO:0000313" key="5">
    <source>
        <dbReference type="EMBL" id="MBE5040269.1"/>
    </source>
</evidence>
<comment type="cofactor">
    <cofactor evidence="2">
        <name>Mn(2+)</name>
        <dbReference type="ChEBI" id="CHEBI:29035"/>
    </cofactor>
    <text evidence="2">For phosphodiesterase activity, probably binds 2 Mn(2+) per subunit.</text>
</comment>
<dbReference type="Proteomes" id="UP000806542">
    <property type="component" value="Unassembled WGS sequence"/>
</dbReference>
<feature type="binding site" evidence="2">
    <location>
        <position position="443"/>
    </location>
    <ligand>
        <name>Mn(2+)</name>
        <dbReference type="ChEBI" id="CHEBI:29035"/>
        <label>1</label>
    </ligand>
</feature>
<feature type="binding site" evidence="2">
    <location>
        <position position="374"/>
    </location>
    <ligand>
        <name>Mn(2+)</name>
        <dbReference type="ChEBI" id="CHEBI:29035"/>
        <label>1</label>
    </ligand>
</feature>
<dbReference type="GO" id="GO:0016787">
    <property type="term" value="F:hydrolase activity"/>
    <property type="evidence" value="ECO:0007669"/>
    <property type="project" value="UniProtKB-UniRule"/>
</dbReference>
<dbReference type="FunFam" id="3.90.1640.10:FF:000002">
    <property type="entry name" value="Cyclic-di-AMP phosphodiesterase"/>
    <property type="match status" value="1"/>
</dbReference>